<comment type="subcellular location">
    <subcellularLocation>
        <location evidence="1">Nucleus</location>
    </subcellularLocation>
</comment>
<dbReference type="Proteomes" id="UP001152759">
    <property type="component" value="Chromosome 5"/>
</dbReference>
<feature type="region of interest" description="Disordered" evidence="2">
    <location>
        <begin position="19"/>
        <end position="42"/>
    </location>
</feature>
<dbReference type="InterPro" id="IPR009057">
    <property type="entry name" value="Homeodomain-like_sf"/>
</dbReference>
<dbReference type="Gene3D" id="1.10.10.60">
    <property type="entry name" value="Homeodomain-like"/>
    <property type="match status" value="1"/>
</dbReference>
<dbReference type="EMBL" id="OU963866">
    <property type="protein sequence ID" value="CAH0389835.1"/>
    <property type="molecule type" value="Genomic_DNA"/>
</dbReference>
<dbReference type="InterPro" id="IPR001356">
    <property type="entry name" value="HD"/>
</dbReference>
<evidence type="ECO:0000313" key="4">
    <source>
        <dbReference type="Proteomes" id="UP001152759"/>
    </source>
</evidence>
<protein>
    <recommendedName>
        <fullName evidence="5">Homeobox domain-containing protein</fullName>
    </recommendedName>
</protein>
<organism evidence="3 4">
    <name type="scientific">Bemisia tabaci</name>
    <name type="common">Sweetpotato whitefly</name>
    <name type="synonym">Aleurodes tabaci</name>
    <dbReference type="NCBI Taxonomy" id="7038"/>
    <lineage>
        <taxon>Eukaryota</taxon>
        <taxon>Metazoa</taxon>
        <taxon>Ecdysozoa</taxon>
        <taxon>Arthropoda</taxon>
        <taxon>Hexapoda</taxon>
        <taxon>Insecta</taxon>
        <taxon>Pterygota</taxon>
        <taxon>Neoptera</taxon>
        <taxon>Paraneoptera</taxon>
        <taxon>Hemiptera</taxon>
        <taxon>Sternorrhyncha</taxon>
        <taxon>Aleyrodoidea</taxon>
        <taxon>Aleyrodidae</taxon>
        <taxon>Aleyrodinae</taxon>
        <taxon>Bemisia</taxon>
    </lineage>
</organism>
<evidence type="ECO:0008006" key="5">
    <source>
        <dbReference type="Google" id="ProtNLM"/>
    </source>
</evidence>
<reference evidence="3" key="1">
    <citation type="submission" date="2021-12" db="EMBL/GenBank/DDBJ databases">
        <authorList>
            <person name="King R."/>
        </authorList>
    </citation>
    <scope>NUCLEOTIDE SEQUENCE</scope>
</reference>
<evidence type="ECO:0000313" key="3">
    <source>
        <dbReference type="EMBL" id="CAH0389835.1"/>
    </source>
</evidence>
<accession>A0A9P0AA00</accession>
<dbReference type="SUPFAM" id="SSF46689">
    <property type="entry name" value="Homeodomain-like"/>
    <property type="match status" value="1"/>
</dbReference>
<evidence type="ECO:0000256" key="1">
    <source>
        <dbReference type="ARBA" id="ARBA00004123"/>
    </source>
</evidence>
<dbReference type="GO" id="GO:0005634">
    <property type="term" value="C:nucleus"/>
    <property type="evidence" value="ECO:0007669"/>
    <property type="project" value="UniProtKB-SubCell"/>
</dbReference>
<dbReference type="AlphaFoldDB" id="A0A9P0AA00"/>
<evidence type="ECO:0000256" key="2">
    <source>
        <dbReference type="SAM" id="MobiDB-lite"/>
    </source>
</evidence>
<gene>
    <name evidence="3" type="ORF">BEMITA_LOCUS8619</name>
</gene>
<dbReference type="GO" id="GO:0003677">
    <property type="term" value="F:DNA binding"/>
    <property type="evidence" value="ECO:0007669"/>
    <property type="project" value="InterPro"/>
</dbReference>
<proteinExistence type="predicted"/>
<dbReference type="CDD" id="cd00086">
    <property type="entry name" value="homeodomain"/>
    <property type="match status" value="1"/>
</dbReference>
<sequence>MGYAVWFQNARAKWRRMMVKQEGGSNKSGDKSDSSNSAIDTVYHHNVSGMSSPQHYMSSSPLECSS</sequence>
<keyword evidence="4" id="KW-1185">Reference proteome</keyword>
<name>A0A9P0AA00_BEMTA</name>